<keyword evidence="3" id="KW-1185">Reference proteome</keyword>
<feature type="compositionally biased region" description="Basic residues" evidence="1">
    <location>
        <begin position="112"/>
        <end position="123"/>
    </location>
</feature>
<feature type="compositionally biased region" description="Basic and acidic residues" evidence="1">
    <location>
        <begin position="80"/>
        <end position="92"/>
    </location>
</feature>
<evidence type="ECO:0000313" key="2">
    <source>
        <dbReference type="EMBL" id="KAJ4427837.1"/>
    </source>
</evidence>
<accession>A0ABQ8S1R3</accession>
<comment type="caution">
    <text evidence="2">The sequence shown here is derived from an EMBL/GenBank/DDBJ whole genome shotgun (WGS) entry which is preliminary data.</text>
</comment>
<proteinExistence type="predicted"/>
<organism evidence="2 3">
    <name type="scientific">Periplaneta americana</name>
    <name type="common">American cockroach</name>
    <name type="synonym">Blatta americana</name>
    <dbReference type="NCBI Taxonomy" id="6978"/>
    <lineage>
        <taxon>Eukaryota</taxon>
        <taxon>Metazoa</taxon>
        <taxon>Ecdysozoa</taxon>
        <taxon>Arthropoda</taxon>
        <taxon>Hexapoda</taxon>
        <taxon>Insecta</taxon>
        <taxon>Pterygota</taxon>
        <taxon>Neoptera</taxon>
        <taxon>Polyneoptera</taxon>
        <taxon>Dictyoptera</taxon>
        <taxon>Blattodea</taxon>
        <taxon>Blattoidea</taxon>
        <taxon>Blattidae</taxon>
        <taxon>Blattinae</taxon>
        <taxon>Periplaneta</taxon>
    </lineage>
</organism>
<name>A0ABQ8S1R3_PERAM</name>
<evidence type="ECO:0000256" key="1">
    <source>
        <dbReference type="SAM" id="MobiDB-lite"/>
    </source>
</evidence>
<evidence type="ECO:0000313" key="3">
    <source>
        <dbReference type="Proteomes" id="UP001148838"/>
    </source>
</evidence>
<dbReference type="EMBL" id="JAJSOF020000038">
    <property type="protein sequence ID" value="KAJ4427837.1"/>
    <property type="molecule type" value="Genomic_DNA"/>
</dbReference>
<protein>
    <submittedName>
        <fullName evidence="2">Uncharacterized protein</fullName>
    </submittedName>
</protein>
<reference evidence="2 3" key="1">
    <citation type="journal article" date="2022" name="Allergy">
        <title>Genome assembly and annotation of Periplaneta americana reveal a comprehensive cockroach allergen profile.</title>
        <authorList>
            <person name="Wang L."/>
            <person name="Xiong Q."/>
            <person name="Saelim N."/>
            <person name="Wang L."/>
            <person name="Nong W."/>
            <person name="Wan A.T."/>
            <person name="Shi M."/>
            <person name="Liu X."/>
            <person name="Cao Q."/>
            <person name="Hui J.H.L."/>
            <person name="Sookrung N."/>
            <person name="Leung T.F."/>
            <person name="Tungtrongchitr A."/>
            <person name="Tsui S.K.W."/>
        </authorList>
    </citation>
    <scope>NUCLEOTIDE SEQUENCE [LARGE SCALE GENOMIC DNA]</scope>
    <source>
        <strain evidence="2">PWHHKU_190912</strain>
    </source>
</reference>
<feature type="region of interest" description="Disordered" evidence="1">
    <location>
        <begin position="72"/>
        <end position="123"/>
    </location>
</feature>
<dbReference type="Proteomes" id="UP001148838">
    <property type="component" value="Unassembled WGS sequence"/>
</dbReference>
<sequence length="123" mass="14712">MFLIMSGEEYNALIMAATLNEGDVDLEVEEAWEQGCASLVPDKSRERGKKELKKRVEMKRILAYEDGKRKMKIRRRRDGKRNSEKKDEEVRLTRIMSKRGRKEKKEWEKDAKRRGRLIKKRTE</sequence>
<gene>
    <name evidence="2" type="ORF">ANN_25616</name>
</gene>